<protein>
    <submittedName>
        <fullName evidence="1">Uncharacterized protein</fullName>
    </submittedName>
</protein>
<gene>
    <name evidence="1" type="ORF">NF557_08030</name>
</gene>
<accession>A0ABY4YMR3</accession>
<keyword evidence="2" id="KW-1185">Reference proteome</keyword>
<reference evidence="1" key="1">
    <citation type="submission" date="2022-06" db="EMBL/GenBank/DDBJ databases">
        <title>Ornithinimicrobium JY.X270.</title>
        <authorList>
            <person name="Huang Y."/>
        </authorList>
    </citation>
    <scope>NUCLEOTIDE SEQUENCE</scope>
    <source>
        <strain evidence="1">JY.X270</strain>
    </source>
</reference>
<organism evidence="1 2">
    <name type="scientific">Ornithinimicrobium cryptoxanthini</name>
    <dbReference type="NCBI Taxonomy" id="2934161"/>
    <lineage>
        <taxon>Bacteria</taxon>
        <taxon>Bacillati</taxon>
        <taxon>Actinomycetota</taxon>
        <taxon>Actinomycetes</taxon>
        <taxon>Micrococcales</taxon>
        <taxon>Ornithinimicrobiaceae</taxon>
        <taxon>Ornithinimicrobium</taxon>
    </lineage>
</organism>
<dbReference type="Proteomes" id="UP001056535">
    <property type="component" value="Chromosome"/>
</dbReference>
<name>A0ABY4YMR3_9MICO</name>
<evidence type="ECO:0000313" key="1">
    <source>
        <dbReference type="EMBL" id="USQ77826.1"/>
    </source>
</evidence>
<proteinExistence type="predicted"/>
<sequence length="118" mass="12816">MMPLDQPVTTPAAAQVLVRMHQLLWQASTEAHRRACAAPDPPAVDLAFILDHLCAQVYDLVPGDYRDALLDRPATCGADPVDLAAQAEGLSRQEPVNDFPPGICLVVVRLIDTVRDFS</sequence>
<evidence type="ECO:0000313" key="2">
    <source>
        <dbReference type="Proteomes" id="UP001056535"/>
    </source>
</evidence>
<dbReference type="EMBL" id="CP099490">
    <property type="protein sequence ID" value="USQ77826.1"/>
    <property type="molecule type" value="Genomic_DNA"/>
</dbReference>
<dbReference type="RefSeq" id="WP_252623516.1">
    <property type="nucleotide sequence ID" value="NZ_CP099490.1"/>
</dbReference>